<dbReference type="PRINTS" id="PR00171">
    <property type="entry name" value="SUGRTRNSPORT"/>
</dbReference>
<feature type="transmembrane region" description="Helical" evidence="8">
    <location>
        <begin position="146"/>
        <end position="168"/>
    </location>
</feature>
<dbReference type="Proteomes" id="UP000503462">
    <property type="component" value="Chromosome 2"/>
</dbReference>
<dbReference type="Gene3D" id="1.20.1250.20">
    <property type="entry name" value="MFS general substrate transporter like domains"/>
    <property type="match status" value="2"/>
</dbReference>
<accession>A0A6H0XTT5</accession>
<dbReference type="InterPro" id="IPR050360">
    <property type="entry name" value="MFS_Sugar_Transporters"/>
</dbReference>
<dbReference type="OrthoDB" id="2241241at2759"/>
<evidence type="ECO:0000256" key="8">
    <source>
        <dbReference type="SAM" id="Phobius"/>
    </source>
</evidence>
<comment type="subcellular location">
    <subcellularLocation>
        <location evidence="1">Membrane</location>
        <topology evidence="1">Multi-pass membrane protein</topology>
    </subcellularLocation>
</comment>
<dbReference type="GO" id="GO:0016020">
    <property type="term" value="C:membrane"/>
    <property type="evidence" value="ECO:0007669"/>
    <property type="project" value="UniProtKB-SubCell"/>
</dbReference>
<evidence type="ECO:0000256" key="3">
    <source>
        <dbReference type="ARBA" id="ARBA00022448"/>
    </source>
</evidence>
<proteinExistence type="inferred from homology"/>
<gene>
    <name evidence="10" type="ORF">AMS68_003572</name>
</gene>
<feature type="transmembrane region" description="Helical" evidence="8">
    <location>
        <begin position="313"/>
        <end position="336"/>
    </location>
</feature>
<dbReference type="SUPFAM" id="SSF103473">
    <property type="entry name" value="MFS general substrate transporter"/>
    <property type="match status" value="1"/>
</dbReference>
<dbReference type="PANTHER" id="PTHR48022:SF39">
    <property type="entry name" value="MONOSACCHARIDE TRANSPORTER, PUTATIVE-RELATED"/>
    <property type="match status" value="1"/>
</dbReference>
<feature type="domain" description="Major facilitator superfamily (MFS) profile" evidence="9">
    <location>
        <begin position="1"/>
        <end position="402"/>
    </location>
</feature>
<feature type="transmembrane region" description="Helical" evidence="8">
    <location>
        <begin position="348"/>
        <end position="371"/>
    </location>
</feature>
<dbReference type="InterPro" id="IPR020846">
    <property type="entry name" value="MFS_dom"/>
</dbReference>
<keyword evidence="5 8" id="KW-1133">Transmembrane helix</keyword>
<keyword evidence="6 8" id="KW-0472">Membrane</keyword>
<evidence type="ECO:0000256" key="2">
    <source>
        <dbReference type="ARBA" id="ARBA00010992"/>
    </source>
</evidence>
<evidence type="ECO:0000256" key="7">
    <source>
        <dbReference type="SAM" id="MobiDB-lite"/>
    </source>
</evidence>
<feature type="transmembrane region" description="Helical" evidence="8">
    <location>
        <begin position="377"/>
        <end position="398"/>
    </location>
</feature>
<keyword evidence="11" id="KW-1185">Reference proteome</keyword>
<dbReference type="GO" id="GO:0005351">
    <property type="term" value="F:carbohydrate:proton symporter activity"/>
    <property type="evidence" value="ECO:0007669"/>
    <property type="project" value="TreeGrafter"/>
</dbReference>
<evidence type="ECO:0000313" key="10">
    <source>
        <dbReference type="EMBL" id="QIW98054.1"/>
    </source>
</evidence>
<dbReference type="InterPro" id="IPR036259">
    <property type="entry name" value="MFS_trans_sf"/>
</dbReference>
<evidence type="ECO:0000259" key="9">
    <source>
        <dbReference type="PROSITE" id="PS50850"/>
    </source>
</evidence>
<feature type="transmembrane region" description="Helical" evidence="8">
    <location>
        <begin position="89"/>
        <end position="108"/>
    </location>
</feature>
<keyword evidence="3" id="KW-0813">Transport</keyword>
<dbReference type="PANTHER" id="PTHR48022">
    <property type="entry name" value="PLASTIDIC GLUCOSE TRANSPORTER 4"/>
    <property type="match status" value="1"/>
</dbReference>
<feature type="transmembrane region" description="Helical" evidence="8">
    <location>
        <begin position="180"/>
        <end position="203"/>
    </location>
</feature>
<dbReference type="Pfam" id="PF00083">
    <property type="entry name" value="Sugar_tr"/>
    <property type="match status" value="2"/>
</dbReference>
<dbReference type="EMBL" id="CP051140">
    <property type="protein sequence ID" value="QIW98054.1"/>
    <property type="molecule type" value="Genomic_DNA"/>
</dbReference>
<reference evidence="10 11" key="1">
    <citation type="journal article" date="2016" name="Sci. Rep.">
        <title>Peltaster fructicola genome reveals evolution from an invasive phytopathogen to an ectophytic parasite.</title>
        <authorList>
            <person name="Xu C."/>
            <person name="Chen H."/>
            <person name="Gleason M.L."/>
            <person name="Xu J.R."/>
            <person name="Liu H."/>
            <person name="Zhang R."/>
            <person name="Sun G."/>
        </authorList>
    </citation>
    <scope>NUCLEOTIDE SEQUENCE [LARGE SCALE GENOMIC DNA]</scope>
    <source>
        <strain evidence="10 11">LNHT1506</strain>
    </source>
</reference>
<name>A0A6H0XTT5_9PEZI</name>
<evidence type="ECO:0000256" key="4">
    <source>
        <dbReference type="ARBA" id="ARBA00022692"/>
    </source>
</evidence>
<evidence type="ECO:0000313" key="11">
    <source>
        <dbReference type="Proteomes" id="UP000503462"/>
    </source>
</evidence>
<dbReference type="AlphaFoldDB" id="A0A6H0XTT5"/>
<feature type="transmembrane region" description="Helical" evidence="8">
    <location>
        <begin position="114"/>
        <end position="134"/>
    </location>
</feature>
<dbReference type="PROSITE" id="PS50850">
    <property type="entry name" value="MFS"/>
    <property type="match status" value="1"/>
</dbReference>
<feature type="transmembrane region" description="Helical" evidence="8">
    <location>
        <begin position="35"/>
        <end position="56"/>
    </location>
</feature>
<dbReference type="InterPro" id="IPR005828">
    <property type="entry name" value="MFS_sugar_transport-like"/>
</dbReference>
<sequence length="465" mass="51090">MAIFSRSRKGPRDADAAPNQHGAAHKQSGEAPVRIISFQVISMALIVSLGGLIFGFDTGQISGFLEMPNFISSFGENGTSFSNVRTGTIVGLLSIGTLCGALIGAPIADAFGRRIAIVFWNIIFIIGVIVQITSTTEWYQVAIGRLVAGFGVGGLSLFITLGIFLANVVNLGTHTHAGSYQWQVPMGVGFIWPVLMIAGITILPESPRWDYRKGNVDRARRTIAGSYGVGENHWEVEREIKEIKAKFDAENAGGGKHPAYEVFTGPRMAYRVLLGVSLQALQQLTGANYYFYYVGHFLLDQNNPQNTPTAGRVMIAFACLFIAGYAMTWGPIIWAVIGELFPSRYRALAMGICTASNWIWNFLISFFTSFITNSIDYQYGYVFAGTNFLGAVVVYFFLCESSGRTLEEIDTMYIMHVPPRESTKWEPPSDEELVTADSLYLKPGARDIQKTDSNRPAERLENAVA</sequence>
<protein>
    <recommendedName>
        <fullName evidence="9">Major facilitator superfamily (MFS) profile domain-containing protein</fullName>
    </recommendedName>
</protein>
<organism evidence="10 11">
    <name type="scientific">Peltaster fructicola</name>
    <dbReference type="NCBI Taxonomy" id="286661"/>
    <lineage>
        <taxon>Eukaryota</taxon>
        <taxon>Fungi</taxon>
        <taxon>Dikarya</taxon>
        <taxon>Ascomycota</taxon>
        <taxon>Pezizomycotina</taxon>
        <taxon>Dothideomycetes</taxon>
        <taxon>Dothideomycetes incertae sedis</taxon>
        <taxon>Peltaster</taxon>
    </lineage>
</organism>
<evidence type="ECO:0000256" key="6">
    <source>
        <dbReference type="ARBA" id="ARBA00023136"/>
    </source>
</evidence>
<feature type="region of interest" description="Disordered" evidence="7">
    <location>
        <begin position="1"/>
        <end position="28"/>
    </location>
</feature>
<keyword evidence="4 8" id="KW-0812">Transmembrane</keyword>
<dbReference type="InterPro" id="IPR003663">
    <property type="entry name" value="Sugar/inositol_transpt"/>
</dbReference>
<evidence type="ECO:0000256" key="5">
    <source>
        <dbReference type="ARBA" id="ARBA00022989"/>
    </source>
</evidence>
<comment type="similarity">
    <text evidence="2">Belongs to the major facilitator superfamily. Sugar transporter (TC 2.A.1.1) family.</text>
</comment>
<feature type="transmembrane region" description="Helical" evidence="8">
    <location>
        <begin position="272"/>
        <end position="293"/>
    </location>
</feature>
<evidence type="ECO:0000256" key="1">
    <source>
        <dbReference type="ARBA" id="ARBA00004141"/>
    </source>
</evidence>